<organism evidence="2 3">
    <name type="scientific">Natronococcus amylolyticus DSM 10524</name>
    <dbReference type="NCBI Taxonomy" id="1227497"/>
    <lineage>
        <taxon>Archaea</taxon>
        <taxon>Methanobacteriati</taxon>
        <taxon>Methanobacteriota</taxon>
        <taxon>Stenosarchaea group</taxon>
        <taxon>Halobacteria</taxon>
        <taxon>Halobacteriales</taxon>
        <taxon>Natrialbaceae</taxon>
        <taxon>Natronococcus</taxon>
    </lineage>
</organism>
<dbReference type="Proteomes" id="UP000011688">
    <property type="component" value="Unassembled WGS sequence"/>
</dbReference>
<proteinExistence type="predicted"/>
<keyword evidence="3" id="KW-1185">Reference proteome</keyword>
<dbReference type="EMBL" id="AOIB01000028">
    <property type="protein sequence ID" value="ELY56134.1"/>
    <property type="molecule type" value="Genomic_DNA"/>
</dbReference>
<comment type="caution">
    <text evidence="2">The sequence shown here is derived from an EMBL/GenBank/DDBJ whole genome shotgun (WGS) entry which is preliminary data.</text>
</comment>
<dbReference type="STRING" id="1227497.C491_14342"/>
<evidence type="ECO:0000313" key="2">
    <source>
        <dbReference type="EMBL" id="ELY56134.1"/>
    </source>
</evidence>
<dbReference type="OrthoDB" id="205583at2157"/>
<feature type="region of interest" description="Disordered" evidence="1">
    <location>
        <begin position="98"/>
        <end position="265"/>
    </location>
</feature>
<sequence length="265" mass="28455">MTDEYDTRVAEILDEASTESETLLAPEASADDAGRDLLEVAREADEFVASSEPTALLEAVGLGTLPDGSEAESVFEAIARGDPERVEDLHRLLRLAKLGDRSDEDTLEDATSGIREAIQRAQSETEREDTDRDDPSDREPTTDEESEAEAEEGNGEAAADLGDRLREAMKSPLETFGDEIGDVQNQLEGVMANDTDGKGDGDEAEETDTREADEGDDGLLGLSDDGSGGLGSSESSRLSTMAPPPSERADMHAVKRHSTMPKRNR</sequence>
<feature type="compositionally biased region" description="Basic and acidic residues" evidence="1">
    <location>
        <begin position="195"/>
        <end position="212"/>
    </location>
</feature>
<dbReference type="RefSeq" id="WP_005557396.1">
    <property type="nucleotide sequence ID" value="NZ_AOIB01000028.1"/>
</dbReference>
<accession>L9X2Z6</accession>
<evidence type="ECO:0000313" key="3">
    <source>
        <dbReference type="Proteomes" id="UP000011688"/>
    </source>
</evidence>
<evidence type="ECO:0000256" key="1">
    <source>
        <dbReference type="SAM" id="MobiDB-lite"/>
    </source>
</evidence>
<dbReference type="eggNOG" id="arCOG10726">
    <property type="taxonomic scope" value="Archaea"/>
</dbReference>
<gene>
    <name evidence="2" type="ORF">C491_14342</name>
</gene>
<protein>
    <submittedName>
        <fullName evidence="2">Uncharacterized protein</fullName>
    </submittedName>
</protein>
<feature type="compositionally biased region" description="Acidic residues" evidence="1">
    <location>
        <begin position="142"/>
        <end position="154"/>
    </location>
</feature>
<feature type="compositionally biased region" description="Basic residues" evidence="1">
    <location>
        <begin position="254"/>
        <end position="265"/>
    </location>
</feature>
<feature type="compositionally biased region" description="Basic and acidic residues" evidence="1">
    <location>
        <begin position="123"/>
        <end position="141"/>
    </location>
</feature>
<reference evidence="2 3" key="1">
    <citation type="journal article" date="2014" name="PLoS Genet.">
        <title>Phylogenetically driven sequencing of extremely halophilic archaea reveals strategies for static and dynamic osmo-response.</title>
        <authorList>
            <person name="Becker E.A."/>
            <person name="Seitzer P.M."/>
            <person name="Tritt A."/>
            <person name="Larsen D."/>
            <person name="Krusor M."/>
            <person name="Yao A.I."/>
            <person name="Wu D."/>
            <person name="Madern D."/>
            <person name="Eisen J.A."/>
            <person name="Darling A.E."/>
            <person name="Facciotti M.T."/>
        </authorList>
    </citation>
    <scope>NUCLEOTIDE SEQUENCE [LARGE SCALE GENOMIC DNA]</scope>
    <source>
        <strain evidence="2 3">DSM 10524</strain>
    </source>
</reference>
<dbReference type="AlphaFoldDB" id="L9X2Z6"/>
<name>L9X2Z6_9EURY</name>